<dbReference type="PANTHER" id="PTHR10696:SF56">
    <property type="entry name" value="TAUD_TFDA-LIKE DOMAIN-CONTAINING PROTEIN"/>
    <property type="match status" value="1"/>
</dbReference>
<evidence type="ECO:0000259" key="5">
    <source>
        <dbReference type="Pfam" id="PF02668"/>
    </source>
</evidence>
<evidence type="ECO:0000313" key="6">
    <source>
        <dbReference type="EMBL" id="MBB3040728.1"/>
    </source>
</evidence>
<sequence>MDHTNIQPIDSPAAWVGPEVADSPEATVVLEQENIDELLQAVADAQASGAPLGEITRDDYPLPRTEPLIAKVLDQLTDGLGFSLVRGLPVFELSEPECELAYWILGSHIGIPLPQNARNDLLVHVRDQGKDYRDPEVRGYQTTATLDYHVDGSDVVALLCRRAAKSGGASRIASSSAIHNEMLRRDPQLVAELYESFAFDKRLPIDAEGPGFQLSPIFSAHQGRLSARYGRSYIESSQRHEDAPRLTERSIAALDMFDEVASSPSIYLDMIFQPGDMQFLNNHLIVHSRTEYEDHEAYDMKRDLIRFWVTLRDYYEFAPEYAVSNVTYRA</sequence>
<dbReference type="PANTHER" id="PTHR10696">
    <property type="entry name" value="GAMMA-BUTYROBETAINE HYDROXYLASE-RELATED"/>
    <property type="match status" value="1"/>
</dbReference>
<keyword evidence="7" id="KW-1185">Reference proteome</keyword>
<evidence type="ECO:0000256" key="3">
    <source>
        <dbReference type="ARBA" id="ARBA00023004"/>
    </source>
</evidence>
<keyword evidence="4" id="KW-0045">Antibiotic biosynthesis</keyword>
<comment type="cofactor">
    <cofactor evidence="1">
        <name>Fe(2+)</name>
        <dbReference type="ChEBI" id="CHEBI:29033"/>
    </cofactor>
</comment>
<dbReference type="InterPro" id="IPR003819">
    <property type="entry name" value="TauD/TfdA-like"/>
</dbReference>
<dbReference type="RefSeq" id="WP_183590724.1">
    <property type="nucleotide sequence ID" value="NZ_JACHWR010000001.1"/>
</dbReference>
<reference evidence="6 7" key="1">
    <citation type="submission" date="2020-08" db="EMBL/GenBank/DDBJ databases">
        <title>Sequencing the genomes of 1000 actinobacteria strains.</title>
        <authorList>
            <person name="Klenk H.-P."/>
        </authorList>
    </citation>
    <scope>NUCLEOTIDE SEQUENCE [LARGE SCALE GENOMIC DNA]</scope>
    <source>
        <strain evidence="6 7">DSM 105498</strain>
    </source>
</reference>
<evidence type="ECO:0000256" key="4">
    <source>
        <dbReference type="ARBA" id="ARBA00023194"/>
    </source>
</evidence>
<keyword evidence="2" id="KW-0560">Oxidoreductase</keyword>
<protein>
    <recommendedName>
        <fullName evidence="5">TauD/TfdA-like domain-containing protein</fullName>
    </recommendedName>
</protein>
<keyword evidence="3" id="KW-0408">Iron</keyword>
<comment type="caution">
    <text evidence="6">The sequence shown here is derived from an EMBL/GenBank/DDBJ whole genome shotgun (WGS) entry which is preliminary data.</text>
</comment>
<dbReference type="Proteomes" id="UP000589626">
    <property type="component" value="Unassembled WGS sequence"/>
</dbReference>
<feature type="domain" description="TauD/TfdA-like" evidence="5">
    <location>
        <begin position="51"/>
        <end position="301"/>
    </location>
</feature>
<dbReference type="Gene3D" id="3.60.130.10">
    <property type="entry name" value="Clavaminate synthase-like"/>
    <property type="match status" value="1"/>
</dbReference>
<evidence type="ECO:0000256" key="1">
    <source>
        <dbReference type="ARBA" id="ARBA00001954"/>
    </source>
</evidence>
<name>A0A7W4YZH0_9ACTN</name>
<dbReference type="InterPro" id="IPR050411">
    <property type="entry name" value="AlphaKG_dependent_hydroxylases"/>
</dbReference>
<dbReference type="AlphaFoldDB" id="A0A7W4YZH0"/>
<dbReference type="InterPro" id="IPR042098">
    <property type="entry name" value="TauD-like_sf"/>
</dbReference>
<evidence type="ECO:0000256" key="2">
    <source>
        <dbReference type="ARBA" id="ARBA00023002"/>
    </source>
</evidence>
<proteinExistence type="predicted"/>
<dbReference type="Pfam" id="PF02668">
    <property type="entry name" value="TauD"/>
    <property type="match status" value="1"/>
</dbReference>
<evidence type="ECO:0000313" key="7">
    <source>
        <dbReference type="Proteomes" id="UP000589626"/>
    </source>
</evidence>
<organism evidence="6 7">
    <name type="scientific">Nocardioides soli</name>
    <dbReference type="NCBI Taxonomy" id="1036020"/>
    <lineage>
        <taxon>Bacteria</taxon>
        <taxon>Bacillati</taxon>
        <taxon>Actinomycetota</taxon>
        <taxon>Actinomycetes</taxon>
        <taxon>Propionibacteriales</taxon>
        <taxon>Nocardioidaceae</taxon>
        <taxon>Nocardioides</taxon>
    </lineage>
</organism>
<dbReference type="SUPFAM" id="SSF51197">
    <property type="entry name" value="Clavaminate synthase-like"/>
    <property type="match status" value="1"/>
</dbReference>
<gene>
    <name evidence="6" type="ORF">FHU40_000529</name>
</gene>
<dbReference type="GO" id="GO:0017000">
    <property type="term" value="P:antibiotic biosynthetic process"/>
    <property type="evidence" value="ECO:0007669"/>
    <property type="project" value="UniProtKB-KW"/>
</dbReference>
<dbReference type="EMBL" id="JACHWR010000001">
    <property type="protein sequence ID" value="MBB3040728.1"/>
    <property type="molecule type" value="Genomic_DNA"/>
</dbReference>
<dbReference type="GO" id="GO:0016491">
    <property type="term" value="F:oxidoreductase activity"/>
    <property type="evidence" value="ECO:0007669"/>
    <property type="project" value="UniProtKB-KW"/>
</dbReference>
<accession>A0A7W4YZH0</accession>